<dbReference type="InterPro" id="IPR002048">
    <property type="entry name" value="EF_hand_dom"/>
</dbReference>
<dbReference type="Proteomes" id="UP000256661">
    <property type="component" value="Unassembled WGS sequence"/>
</dbReference>
<sequence length="84" mass="9174">MPPVTDANDPSNDRPDDEYAATFRMVDLDGDGHISLAELKSLMRALGREIGHARAVEVMVQADGSRDGKLSLAEFAAFMRSNPR</sequence>
<keyword evidence="3" id="KW-1185">Reference proteome</keyword>
<feature type="domain" description="EF-hand" evidence="1">
    <location>
        <begin position="14"/>
        <end position="49"/>
    </location>
</feature>
<dbReference type="PROSITE" id="PS00018">
    <property type="entry name" value="EF_HAND_1"/>
    <property type="match status" value="2"/>
</dbReference>
<dbReference type="Gene3D" id="1.10.238.10">
    <property type="entry name" value="EF-hand"/>
    <property type="match status" value="1"/>
</dbReference>
<dbReference type="InterPro" id="IPR011992">
    <property type="entry name" value="EF-hand-dom_pair"/>
</dbReference>
<accession>A0A3D9SYP0</accession>
<dbReference type="SUPFAM" id="SSF47473">
    <property type="entry name" value="EF-hand"/>
    <property type="match status" value="1"/>
</dbReference>
<proteinExistence type="predicted"/>
<dbReference type="CDD" id="cd00051">
    <property type="entry name" value="EFh"/>
    <property type="match status" value="1"/>
</dbReference>
<evidence type="ECO:0000313" key="2">
    <source>
        <dbReference type="EMBL" id="REF01070.1"/>
    </source>
</evidence>
<dbReference type="EMBL" id="QTTT01000001">
    <property type="protein sequence ID" value="REF01070.1"/>
    <property type="molecule type" value="Genomic_DNA"/>
</dbReference>
<name>A0A3D9SYP0_9ACTN</name>
<dbReference type="GO" id="GO:0005509">
    <property type="term" value="F:calcium ion binding"/>
    <property type="evidence" value="ECO:0007669"/>
    <property type="project" value="InterPro"/>
</dbReference>
<comment type="caution">
    <text evidence="2">The sequence shown here is derived from an EMBL/GenBank/DDBJ whole genome shotgun (WGS) entry which is preliminary data.</text>
</comment>
<dbReference type="Pfam" id="PF13499">
    <property type="entry name" value="EF-hand_7"/>
    <property type="match status" value="1"/>
</dbReference>
<gene>
    <name evidence="2" type="ORF">DFJ69_6669</name>
</gene>
<evidence type="ECO:0000259" key="1">
    <source>
        <dbReference type="PROSITE" id="PS50222"/>
    </source>
</evidence>
<dbReference type="AlphaFoldDB" id="A0A3D9SYP0"/>
<organism evidence="2 3">
    <name type="scientific">Thermomonospora umbrina</name>
    <dbReference type="NCBI Taxonomy" id="111806"/>
    <lineage>
        <taxon>Bacteria</taxon>
        <taxon>Bacillati</taxon>
        <taxon>Actinomycetota</taxon>
        <taxon>Actinomycetes</taxon>
        <taxon>Streptosporangiales</taxon>
        <taxon>Thermomonosporaceae</taxon>
        <taxon>Thermomonospora</taxon>
    </lineage>
</organism>
<dbReference type="InterPro" id="IPR018247">
    <property type="entry name" value="EF_Hand_1_Ca_BS"/>
</dbReference>
<evidence type="ECO:0000313" key="3">
    <source>
        <dbReference type="Proteomes" id="UP000256661"/>
    </source>
</evidence>
<dbReference type="PROSITE" id="PS50222">
    <property type="entry name" value="EF_HAND_2"/>
    <property type="match status" value="1"/>
</dbReference>
<reference evidence="2 3" key="1">
    <citation type="submission" date="2018-08" db="EMBL/GenBank/DDBJ databases">
        <title>Sequencing the genomes of 1000 actinobacteria strains.</title>
        <authorList>
            <person name="Klenk H.-P."/>
        </authorList>
    </citation>
    <scope>NUCLEOTIDE SEQUENCE [LARGE SCALE GENOMIC DNA]</scope>
    <source>
        <strain evidence="2 3">DSM 43927</strain>
    </source>
</reference>
<protein>
    <submittedName>
        <fullName evidence="2">EF hand domain-containing protein</fullName>
    </submittedName>
</protein>
<dbReference type="SMART" id="SM00054">
    <property type="entry name" value="EFh"/>
    <property type="match status" value="2"/>
</dbReference>